<dbReference type="Gene3D" id="3.90.230.10">
    <property type="entry name" value="Creatinase/methionine aminopeptidase superfamily"/>
    <property type="match status" value="1"/>
</dbReference>
<reference evidence="3 4" key="1">
    <citation type="journal article" date="2022" name="Nat. Genet.">
        <title>Improved pea reference genome and pan-genome highlight genomic features and evolutionary characteristics.</title>
        <authorList>
            <person name="Yang T."/>
            <person name="Liu R."/>
            <person name="Luo Y."/>
            <person name="Hu S."/>
            <person name="Wang D."/>
            <person name="Wang C."/>
            <person name="Pandey M.K."/>
            <person name="Ge S."/>
            <person name="Xu Q."/>
            <person name="Li N."/>
            <person name="Li G."/>
            <person name="Huang Y."/>
            <person name="Saxena R.K."/>
            <person name="Ji Y."/>
            <person name="Li M."/>
            <person name="Yan X."/>
            <person name="He Y."/>
            <person name="Liu Y."/>
            <person name="Wang X."/>
            <person name="Xiang C."/>
            <person name="Varshney R.K."/>
            <person name="Ding H."/>
            <person name="Gao S."/>
            <person name="Zong X."/>
        </authorList>
    </citation>
    <scope>NUCLEOTIDE SEQUENCE [LARGE SCALE GENOMIC DNA]</scope>
    <source>
        <strain evidence="3 4">cv. Zhongwan 6</strain>
    </source>
</reference>
<dbReference type="AlphaFoldDB" id="A0A9D4XWP8"/>
<evidence type="ECO:0000313" key="4">
    <source>
        <dbReference type="Proteomes" id="UP001058974"/>
    </source>
</evidence>
<dbReference type="PANTHER" id="PTHR10804">
    <property type="entry name" value="PROTEASE FAMILY M24 METHIONYL AMINOPEPTIDASE, AMINOPEPTIDASE P"/>
    <property type="match status" value="1"/>
</dbReference>
<gene>
    <name evidence="3" type="ORF">KIW84_031920</name>
</gene>
<dbReference type="PANTHER" id="PTHR10804:SF11">
    <property type="entry name" value="PROLIFERATION-ASSOCIATED PROTEIN 2G4"/>
    <property type="match status" value="1"/>
</dbReference>
<dbReference type="SUPFAM" id="SSF55920">
    <property type="entry name" value="Creatinase/aminopeptidase"/>
    <property type="match status" value="1"/>
</dbReference>
<proteinExistence type="inferred from homology"/>
<keyword evidence="4" id="KW-1185">Reference proteome</keyword>
<dbReference type="Gramene" id="Psat03G0192000-T1">
    <property type="protein sequence ID" value="KAI5426300.1"/>
    <property type="gene ID" value="KIW84_031920"/>
</dbReference>
<evidence type="ECO:0000256" key="1">
    <source>
        <dbReference type="ARBA" id="ARBA00007319"/>
    </source>
</evidence>
<accession>A0A9D4XWP8</accession>
<feature type="domain" description="Peptidase M24" evidence="2">
    <location>
        <begin position="72"/>
        <end position="162"/>
    </location>
</feature>
<comment type="caution">
    <text evidence="3">The sequence shown here is derived from an EMBL/GenBank/DDBJ whole genome shotgun (WGS) entry which is preliminary data.</text>
</comment>
<dbReference type="InterPro" id="IPR000994">
    <property type="entry name" value="Pept_M24"/>
</dbReference>
<evidence type="ECO:0000259" key="2">
    <source>
        <dbReference type="Pfam" id="PF00557"/>
    </source>
</evidence>
<dbReference type="Pfam" id="PF00557">
    <property type="entry name" value="Peptidase_M24"/>
    <property type="match status" value="1"/>
</dbReference>
<dbReference type="InterPro" id="IPR047113">
    <property type="entry name" value="PA2G4/ARX1"/>
</dbReference>
<comment type="similarity">
    <text evidence="1">Belongs to the peptidase M24 family.</text>
</comment>
<sequence length="168" mass="17734">MLLLPVTELGNGTESNVVVAGRMSSCDVTVPVVAFQVVTRVATKSLRDLWFLQLNLTRFSCGSIPAAECEPTCISVNNIICLFSPLASGETVLEEGNTLKMDLARHVDGFIVVVAHTHVPQEGPVTGQATDVIAAANTAAEGALRPVRPGKKNKDVTNAIQGCYCLGL</sequence>
<dbReference type="Proteomes" id="UP001058974">
    <property type="component" value="Chromosome 3"/>
</dbReference>
<evidence type="ECO:0000313" key="3">
    <source>
        <dbReference type="EMBL" id="KAI5426300.1"/>
    </source>
</evidence>
<protein>
    <recommendedName>
        <fullName evidence="2">Peptidase M24 domain-containing protein</fullName>
    </recommendedName>
</protein>
<organism evidence="3 4">
    <name type="scientific">Pisum sativum</name>
    <name type="common">Garden pea</name>
    <name type="synonym">Lathyrus oleraceus</name>
    <dbReference type="NCBI Taxonomy" id="3888"/>
    <lineage>
        <taxon>Eukaryota</taxon>
        <taxon>Viridiplantae</taxon>
        <taxon>Streptophyta</taxon>
        <taxon>Embryophyta</taxon>
        <taxon>Tracheophyta</taxon>
        <taxon>Spermatophyta</taxon>
        <taxon>Magnoliopsida</taxon>
        <taxon>eudicotyledons</taxon>
        <taxon>Gunneridae</taxon>
        <taxon>Pentapetalae</taxon>
        <taxon>rosids</taxon>
        <taxon>fabids</taxon>
        <taxon>Fabales</taxon>
        <taxon>Fabaceae</taxon>
        <taxon>Papilionoideae</taxon>
        <taxon>50 kb inversion clade</taxon>
        <taxon>NPAAA clade</taxon>
        <taxon>Hologalegina</taxon>
        <taxon>IRL clade</taxon>
        <taxon>Fabeae</taxon>
        <taxon>Lathyrus</taxon>
    </lineage>
</organism>
<name>A0A9D4XWP8_PEA</name>
<dbReference type="InterPro" id="IPR036005">
    <property type="entry name" value="Creatinase/aminopeptidase-like"/>
</dbReference>
<dbReference type="EMBL" id="JAMSHJ010000003">
    <property type="protein sequence ID" value="KAI5426300.1"/>
    <property type="molecule type" value="Genomic_DNA"/>
</dbReference>